<evidence type="ECO:0000256" key="3">
    <source>
        <dbReference type="ARBA" id="ARBA00022741"/>
    </source>
</evidence>
<dbReference type="PROSITE" id="PS51462">
    <property type="entry name" value="NUDIX"/>
    <property type="match status" value="1"/>
</dbReference>
<dbReference type="InterPro" id="IPR015797">
    <property type="entry name" value="NUDIX_hydrolase-like_dom_sf"/>
</dbReference>
<organism evidence="8 9">
    <name type="scientific">Metamycoplasma auris 15026</name>
    <dbReference type="NCBI Taxonomy" id="1188233"/>
    <lineage>
        <taxon>Bacteria</taxon>
        <taxon>Bacillati</taxon>
        <taxon>Mycoplasmatota</taxon>
        <taxon>Mycoplasmoidales</taxon>
        <taxon>Metamycoplasmataceae</taxon>
        <taxon>Metamycoplasma</taxon>
    </lineage>
</organism>
<evidence type="ECO:0000256" key="6">
    <source>
        <dbReference type="RuleBase" id="RU003476"/>
    </source>
</evidence>
<dbReference type="AlphaFoldDB" id="N9UZJ8"/>
<dbReference type="Pfam" id="PF00293">
    <property type="entry name" value="NUDIX"/>
    <property type="match status" value="1"/>
</dbReference>
<comment type="caution">
    <text evidence="8">The sequence shown here is derived from an EMBL/GenBank/DDBJ whole genome shotgun (WGS) entry which is preliminary data.</text>
</comment>
<dbReference type="GO" id="GO:0000166">
    <property type="term" value="F:nucleotide binding"/>
    <property type="evidence" value="ECO:0007669"/>
    <property type="project" value="UniProtKB-KW"/>
</dbReference>
<dbReference type="RefSeq" id="WP_004424671.1">
    <property type="nucleotide sequence ID" value="NZ_AORI01000011.1"/>
</dbReference>
<evidence type="ECO:0000313" key="9">
    <source>
        <dbReference type="Proteomes" id="UP000013131"/>
    </source>
</evidence>
<dbReference type="InterPro" id="IPR003565">
    <property type="entry name" value="Tetra_PHTase"/>
</dbReference>
<comment type="similarity">
    <text evidence="1 6">Belongs to the Nudix hydrolase family.</text>
</comment>
<sequence>MRYVKSCGAVVLHNIESKLYVLLVQQIAGHWIFPKGRVEGNESEEQTAIREVKEETNVDIELLPNFKEKINYSPFFNVTKDVIYFLGKPKNFKLKKQVGEIEIVEWVKVDEALKNRITHDQNKEVLEKAINFYINNFWEYEKK</sequence>
<dbReference type="InterPro" id="IPR051325">
    <property type="entry name" value="Nudix_hydrolase_domain"/>
</dbReference>
<dbReference type="EMBL" id="AORI01000011">
    <property type="protein sequence ID" value="ENY68602.1"/>
    <property type="molecule type" value="Genomic_DNA"/>
</dbReference>
<dbReference type="CDD" id="cd03428">
    <property type="entry name" value="NUDIX_Ap4A_Nudt2"/>
    <property type="match status" value="1"/>
</dbReference>
<dbReference type="PATRIC" id="fig|1188233.3.peg.376"/>
<keyword evidence="3" id="KW-0547">Nucleotide-binding</keyword>
<feature type="domain" description="Nudix hydrolase" evidence="7">
    <location>
        <begin position="2"/>
        <end position="131"/>
    </location>
</feature>
<evidence type="ECO:0000313" key="8">
    <source>
        <dbReference type="EMBL" id="ENY68602.1"/>
    </source>
</evidence>
<dbReference type="SUPFAM" id="SSF55811">
    <property type="entry name" value="Nudix"/>
    <property type="match status" value="1"/>
</dbReference>
<evidence type="ECO:0000256" key="5">
    <source>
        <dbReference type="ARBA" id="ARBA00032644"/>
    </source>
</evidence>
<dbReference type="InterPro" id="IPR020084">
    <property type="entry name" value="NUDIX_hydrolase_CS"/>
</dbReference>
<dbReference type="PRINTS" id="PR00502">
    <property type="entry name" value="NUDIXFAMILY"/>
</dbReference>
<dbReference type="GO" id="GO:0006167">
    <property type="term" value="P:AMP biosynthetic process"/>
    <property type="evidence" value="ECO:0007669"/>
    <property type="project" value="TreeGrafter"/>
</dbReference>
<evidence type="ECO:0000256" key="4">
    <source>
        <dbReference type="ARBA" id="ARBA00022801"/>
    </source>
</evidence>
<dbReference type="PROSITE" id="PS00893">
    <property type="entry name" value="NUDIX_BOX"/>
    <property type="match status" value="1"/>
</dbReference>
<evidence type="ECO:0000256" key="2">
    <source>
        <dbReference type="ARBA" id="ARBA00018911"/>
    </source>
</evidence>
<reference evidence="8 9" key="1">
    <citation type="journal article" date="2013" name="Genome Announc.">
        <title>Draft Genome Sequences of Mycoplasma auris and Mycoplasma yeatsii, Two Species of the Ear Canal of Caprinae.</title>
        <authorList>
            <person name="Dordet-Frisoni E."/>
            <person name="Baranowski E."/>
            <person name="Barre A."/>
            <person name="Blanchard A."/>
            <person name="Breton M."/>
            <person name="Couture C."/>
            <person name="Dupuy V."/>
            <person name="Gaurivaud P."/>
            <person name="Jacob D."/>
            <person name="Lemaitre C."/>
            <person name="Manso-Silvan L."/>
            <person name="Nikolski M."/>
            <person name="Nouvel L.X."/>
            <person name="Poumarat F."/>
            <person name="Sirand-Pugnet P."/>
            <person name="Thebault P."/>
            <person name="Theil S."/>
            <person name="Thiaucourt F."/>
            <person name="Citti C."/>
            <person name="Tardy F."/>
        </authorList>
    </citation>
    <scope>NUCLEOTIDE SEQUENCE [LARGE SCALE GENOMIC DNA]</scope>
    <source>
        <strain evidence="8 9">15026</strain>
    </source>
</reference>
<protein>
    <recommendedName>
        <fullName evidence="2">Bis(5'-nucleosyl)-tetraphosphatase [asymmetrical]</fullName>
    </recommendedName>
    <alternativeName>
        <fullName evidence="5">Diadenosine 5',5'''-P1,P4-tetraphosphate asymmetrical hydrolase</fullName>
    </alternativeName>
</protein>
<dbReference type="Gene3D" id="3.90.79.10">
    <property type="entry name" value="Nucleoside Triphosphate Pyrophosphohydrolase"/>
    <property type="match status" value="1"/>
</dbReference>
<dbReference type="PANTHER" id="PTHR21340">
    <property type="entry name" value="DIADENOSINE 5,5-P1,P4-TETRAPHOSPHATE PYROPHOSPHOHYDROLASE MUTT"/>
    <property type="match status" value="1"/>
</dbReference>
<keyword evidence="4 6" id="KW-0378">Hydrolase</keyword>
<proteinExistence type="inferred from homology"/>
<dbReference type="Proteomes" id="UP000013131">
    <property type="component" value="Unassembled WGS sequence"/>
</dbReference>
<accession>N9UZJ8</accession>
<dbReference type="GO" id="GO:0004081">
    <property type="term" value="F:bis(5'-nucleosyl)-tetraphosphatase (asymmetrical) activity"/>
    <property type="evidence" value="ECO:0007669"/>
    <property type="project" value="TreeGrafter"/>
</dbReference>
<dbReference type="InterPro" id="IPR000086">
    <property type="entry name" value="NUDIX_hydrolase_dom"/>
</dbReference>
<keyword evidence="9" id="KW-1185">Reference proteome</keyword>
<evidence type="ECO:0000256" key="1">
    <source>
        <dbReference type="ARBA" id="ARBA00005582"/>
    </source>
</evidence>
<dbReference type="InterPro" id="IPR020476">
    <property type="entry name" value="Nudix_hydrolase"/>
</dbReference>
<dbReference type="eggNOG" id="COG1051">
    <property type="taxonomic scope" value="Bacteria"/>
</dbReference>
<gene>
    <name evidence="8" type="ORF">MAU_3910</name>
</gene>
<dbReference type="GO" id="GO:0006754">
    <property type="term" value="P:ATP biosynthetic process"/>
    <property type="evidence" value="ECO:0007669"/>
    <property type="project" value="TreeGrafter"/>
</dbReference>
<dbReference type="PANTHER" id="PTHR21340:SF0">
    <property type="entry name" value="BIS(5'-NUCLEOSYL)-TETRAPHOSPHATASE [ASYMMETRICAL]"/>
    <property type="match status" value="1"/>
</dbReference>
<dbReference type="OrthoDB" id="9816289at2"/>
<evidence type="ECO:0000259" key="7">
    <source>
        <dbReference type="PROSITE" id="PS51462"/>
    </source>
</evidence>
<name>N9UZJ8_9BACT</name>
<dbReference type="STRING" id="1188233.MAU_3910"/>